<keyword evidence="3" id="KW-1185">Reference proteome</keyword>
<dbReference type="EMBL" id="FOXX01000004">
    <property type="protein sequence ID" value="SFQ54834.1"/>
    <property type="molecule type" value="Genomic_DNA"/>
</dbReference>
<sequence length="99" mass="11603">MNNIFDLLMLELPLLLLVVSFIPGLYLFVFAKQQGDERGNFIMYRSYGYTYEFIMTGVLLLFMIQKLFSLSFDQFKDGLFVILANLWLGSSVFILSRRH</sequence>
<proteinExistence type="predicted"/>
<name>A0A1I5ZEC3_9BACI</name>
<keyword evidence="1" id="KW-1133">Transmembrane helix</keyword>
<evidence type="ECO:0000256" key="1">
    <source>
        <dbReference type="SAM" id="Phobius"/>
    </source>
</evidence>
<feature type="transmembrane region" description="Helical" evidence="1">
    <location>
        <begin position="12"/>
        <end position="31"/>
    </location>
</feature>
<comment type="caution">
    <text evidence="2">The sequence shown here is derived from an EMBL/GenBank/DDBJ whole genome shotgun (WGS) entry which is preliminary data.</text>
</comment>
<keyword evidence="1" id="KW-0472">Membrane</keyword>
<dbReference type="Proteomes" id="UP000182762">
    <property type="component" value="Unassembled WGS sequence"/>
</dbReference>
<evidence type="ECO:0000313" key="3">
    <source>
        <dbReference type="Proteomes" id="UP000182762"/>
    </source>
</evidence>
<feature type="transmembrane region" description="Helical" evidence="1">
    <location>
        <begin position="51"/>
        <end position="72"/>
    </location>
</feature>
<protein>
    <submittedName>
        <fullName evidence="2">Uncharacterized protein</fullName>
    </submittedName>
</protein>
<accession>A0A1I5ZEC3</accession>
<organism evidence="2 3">
    <name type="scientific">Priestia endophytica DSM 13796</name>
    <dbReference type="NCBI Taxonomy" id="1121089"/>
    <lineage>
        <taxon>Bacteria</taxon>
        <taxon>Bacillati</taxon>
        <taxon>Bacillota</taxon>
        <taxon>Bacilli</taxon>
        <taxon>Bacillales</taxon>
        <taxon>Bacillaceae</taxon>
        <taxon>Priestia</taxon>
    </lineage>
</organism>
<dbReference type="RefSeq" id="WP_061804323.1">
    <property type="nucleotide sequence ID" value="NZ_FOXX01000004.1"/>
</dbReference>
<feature type="transmembrane region" description="Helical" evidence="1">
    <location>
        <begin position="78"/>
        <end position="96"/>
    </location>
</feature>
<gene>
    <name evidence="2" type="ORF">SAMN02745910_01976</name>
</gene>
<dbReference type="GeneID" id="93710651"/>
<keyword evidence="1" id="KW-0812">Transmembrane</keyword>
<reference evidence="2 3" key="1">
    <citation type="submission" date="2016-10" db="EMBL/GenBank/DDBJ databases">
        <authorList>
            <person name="Varghese N."/>
            <person name="Submissions S."/>
        </authorList>
    </citation>
    <scope>NUCLEOTIDE SEQUENCE [LARGE SCALE GENOMIC DNA]</scope>
    <source>
        <strain evidence="2 3">DSM 13796</strain>
    </source>
</reference>
<evidence type="ECO:0000313" key="2">
    <source>
        <dbReference type="EMBL" id="SFQ54834.1"/>
    </source>
</evidence>